<dbReference type="Proteomes" id="UP000234681">
    <property type="component" value="Chromosome 8"/>
</dbReference>
<evidence type="ECO:0000313" key="1">
    <source>
        <dbReference type="EMBL" id="EDL77566.1"/>
    </source>
</evidence>
<gene>
    <name evidence="1" type="ORF">rCG_25469</name>
</gene>
<accession>A6I211</accession>
<reference evidence="1 2" key="1">
    <citation type="submission" date="2005-09" db="EMBL/GenBank/DDBJ databases">
        <authorList>
            <person name="Mural R.J."/>
            <person name="Li P.W."/>
            <person name="Adams M.D."/>
            <person name="Amanatides P.G."/>
            <person name="Baden-Tillson H."/>
            <person name="Barnstead M."/>
            <person name="Chin S.H."/>
            <person name="Dew I."/>
            <person name="Evans C.A."/>
            <person name="Ferriera S."/>
            <person name="Flanigan M."/>
            <person name="Fosler C."/>
            <person name="Glodek A."/>
            <person name="Gu Z."/>
            <person name="Holt R.A."/>
            <person name="Jennings D."/>
            <person name="Kraft C.L."/>
            <person name="Lu F."/>
            <person name="Nguyen T."/>
            <person name="Nusskern D.R."/>
            <person name="Pfannkoch C.M."/>
            <person name="Sitter C."/>
            <person name="Sutton G.G."/>
            <person name="Venter J.C."/>
            <person name="Wang Z."/>
            <person name="Woodage T."/>
            <person name="Zheng X.H."/>
            <person name="Zhong F."/>
        </authorList>
    </citation>
    <scope>NUCLEOTIDE SEQUENCE [LARGE SCALE GENOMIC DNA]</scope>
    <source>
        <strain>BN</strain>
        <strain evidence="2">Sprague-Dawley</strain>
    </source>
</reference>
<dbReference type="AlphaFoldDB" id="A6I211"/>
<proteinExistence type="predicted"/>
<protein>
    <submittedName>
        <fullName evidence="1">RCG25469</fullName>
    </submittedName>
</protein>
<dbReference type="EMBL" id="CH473954">
    <property type="protein sequence ID" value="EDL77566.1"/>
    <property type="molecule type" value="Genomic_DNA"/>
</dbReference>
<organism evidence="1 2">
    <name type="scientific">Rattus norvegicus</name>
    <name type="common">Rat</name>
    <dbReference type="NCBI Taxonomy" id="10116"/>
    <lineage>
        <taxon>Eukaryota</taxon>
        <taxon>Metazoa</taxon>
        <taxon>Chordata</taxon>
        <taxon>Craniata</taxon>
        <taxon>Vertebrata</taxon>
        <taxon>Euteleostomi</taxon>
        <taxon>Mammalia</taxon>
        <taxon>Eutheria</taxon>
        <taxon>Euarchontoglires</taxon>
        <taxon>Glires</taxon>
        <taxon>Rodentia</taxon>
        <taxon>Myomorpha</taxon>
        <taxon>Muroidea</taxon>
        <taxon>Muridae</taxon>
        <taxon>Murinae</taxon>
        <taxon>Rattus</taxon>
    </lineage>
</organism>
<name>A6I211_RAT</name>
<evidence type="ECO:0000313" key="2">
    <source>
        <dbReference type="Proteomes" id="UP000234681"/>
    </source>
</evidence>
<sequence>MKPLCWTTKVCMRPPSELNQNSPHEAALPTPAAPRHIAPHCAAPCHAVTPCRNPMP</sequence>